<reference evidence="2 3" key="1">
    <citation type="submission" date="2014-04" db="EMBL/GenBank/DDBJ databases">
        <title>A comprehensive comparison of genomes of Erythrobacter spp. strains.</title>
        <authorList>
            <person name="Zheng Q."/>
        </authorList>
    </citation>
    <scope>NUCLEOTIDE SEQUENCE [LARGE SCALE GENOMIC DNA]</scope>
    <source>
        <strain evidence="2 3">DSM 6997</strain>
    </source>
</reference>
<accession>A0A074MJX3</accession>
<dbReference type="EMBL" id="JMIW01000001">
    <property type="protein sequence ID" value="KEO92138.1"/>
    <property type="molecule type" value="Genomic_DNA"/>
</dbReference>
<evidence type="ECO:0000256" key="1">
    <source>
        <dbReference type="SAM" id="SignalP"/>
    </source>
</evidence>
<dbReference type="Proteomes" id="UP000027647">
    <property type="component" value="Unassembled WGS sequence"/>
</dbReference>
<organism evidence="2 3">
    <name type="scientific">Erythrobacter longus</name>
    <dbReference type="NCBI Taxonomy" id="1044"/>
    <lineage>
        <taxon>Bacteria</taxon>
        <taxon>Pseudomonadati</taxon>
        <taxon>Pseudomonadota</taxon>
        <taxon>Alphaproteobacteria</taxon>
        <taxon>Sphingomonadales</taxon>
        <taxon>Erythrobacteraceae</taxon>
        <taxon>Erythrobacter/Porphyrobacter group</taxon>
        <taxon>Erythrobacter</taxon>
    </lineage>
</organism>
<feature type="chain" id="PRO_5001698949" description="Lipoprotein" evidence="1">
    <location>
        <begin position="31"/>
        <end position="144"/>
    </location>
</feature>
<name>A0A074MJX3_ERYLO</name>
<protein>
    <recommendedName>
        <fullName evidence="4">Lipoprotein</fullName>
    </recommendedName>
</protein>
<evidence type="ECO:0008006" key="4">
    <source>
        <dbReference type="Google" id="ProtNLM"/>
    </source>
</evidence>
<comment type="caution">
    <text evidence="2">The sequence shown here is derived from an EMBL/GenBank/DDBJ whole genome shotgun (WGS) entry which is preliminary data.</text>
</comment>
<gene>
    <name evidence="2" type="ORF">EH31_05580</name>
</gene>
<keyword evidence="1" id="KW-0732">Signal</keyword>
<dbReference type="AlphaFoldDB" id="A0A074MJX3"/>
<evidence type="ECO:0000313" key="2">
    <source>
        <dbReference type="EMBL" id="KEO92138.1"/>
    </source>
</evidence>
<proteinExistence type="predicted"/>
<keyword evidence="3" id="KW-1185">Reference proteome</keyword>
<evidence type="ECO:0000313" key="3">
    <source>
        <dbReference type="Proteomes" id="UP000027647"/>
    </source>
</evidence>
<sequence length="144" mass="15615">MGLIQQSRAKAVGAFALFCCAYAVCGCASAQNDGSPKISGVPSAIDDNATHAVFIGEIVDYKFDRRLWDCSGDQICIDYIPAEYVLTVKPQDIISGNPDIGELTCSVVIEDGRRPIGPRPFTAQRDEKGNWRLECSDRVSDQPG</sequence>
<feature type="signal peptide" evidence="1">
    <location>
        <begin position="1"/>
        <end position="30"/>
    </location>
</feature>
<dbReference type="STRING" id="1044.EH31_05580"/>